<proteinExistence type="predicted"/>
<dbReference type="STRING" id="1111676.MHC_04665"/>
<accession>H6N817</accession>
<dbReference type="EMBL" id="CP003199">
    <property type="protein sequence ID" value="AEW45789.1"/>
    <property type="molecule type" value="Genomic_DNA"/>
</dbReference>
<dbReference type="Proteomes" id="UP000009135">
    <property type="component" value="Chromosome"/>
</dbReference>
<evidence type="ECO:0000313" key="2">
    <source>
        <dbReference type="Proteomes" id="UP000009135"/>
    </source>
</evidence>
<dbReference type="AlphaFoldDB" id="H6N817"/>
<dbReference type="OrthoDB" id="9824565at2"/>
<gene>
    <name evidence="1" type="ordered locus">MHC_04665</name>
</gene>
<sequence>MSSSLAIKSLLGITGATATAGLGILAVKGLPFSREKVSISSLLNNEPSRRLIADSETAYWTSAWTSYKNSGKDIWGLGQGETSDALKTACRNKLDLKVENKNSEEYQSYLNYCSRYTLVSDLISENNPNKEQISKGDGNSQEWKKAWKSYVDDQRTSKTDGGDGIWKLGDWKDHHSKDTAPTSFMDKCETNFKTPFYDLKGGLYLDTAAFCTKDKVTGVSG</sequence>
<protein>
    <submittedName>
        <fullName evidence="1">Uncharacterized protein</fullName>
    </submittedName>
</protein>
<name>H6N817_MYCHN</name>
<dbReference type="HOGENOM" id="CLU_098620_0_0_14"/>
<organism evidence="1 2">
    <name type="scientific">Mycoplasma haemocanis (strain Illinois)</name>
    <dbReference type="NCBI Taxonomy" id="1111676"/>
    <lineage>
        <taxon>Bacteria</taxon>
        <taxon>Bacillati</taxon>
        <taxon>Mycoplasmatota</taxon>
        <taxon>Mollicutes</taxon>
        <taxon>Mycoplasmataceae</taxon>
        <taxon>Mycoplasma</taxon>
    </lineage>
</organism>
<keyword evidence="2" id="KW-1185">Reference proteome</keyword>
<dbReference type="KEGG" id="mhe:MHC_04665"/>
<reference evidence="1 2" key="1">
    <citation type="journal article" date="2012" name="J. Bacteriol.">
        <title>Complete genome sequence of Mycoplasma haemocanis strain Illinois.</title>
        <authorList>
            <person name="do Nascimento N.C."/>
            <person name="Guimaraes A.M."/>
            <person name="Santos A.P."/>
            <person name="Sanmiguel P.J."/>
            <person name="Messick J.B."/>
        </authorList>
    </citation>
    <scope>NUCLEOTIDE SEQUENCE [LARGE SCALE GENOMIC DNA]</scope>
    <source>
        <strain evidence="1 2">Illinois</strain>
    </source>
</reference>
<evidence type="ECO:0000313" key="1">
    <source>
        <dbReference type="EMBL" id="AEW45789.1"/>
    </source>
</evidence>